<comment type="similarity">
    <text evidence="1">Belongs to the UPF0047 family.</text>
</comment>
<dbReference type="InterPro" id="IPR001602">
    <property type="entry name" value="UPF0047_YjbQ-like"/>
</dbReference>
<accession>A0A7R9D9B7</accession>
<dbReference type="Gene3D" id="2.60.120.460">
    <property type="entry name" value="YjbQ-like"/>
    <property type="match status" value="1"/>
</dbReference>
<dbReference type="PROSITE" id="PS01314">
    <property type="entry name" value="UPF0047"/>
    <property type="match status" value="1"/>
</dbReference>
<reference evidence="2" key="1">
    <citation type="submission" date="2020-11" db="EMBL/GenBank/DDBJ databases">
        <authorList>
            <person name="Tran Van P."/>
        </authorList>
    </citation>
    <scope>NUCLEOTIDE SEQUENCE</scope>
</reference>
<dbReference type="NCBIfam" id="TIGR00149">
    <property type="entry name" value="TIGR00149_YjbQ"/>
    <property type="match status" value="1"/>
</dbReference>
<evidence type="ECO:0000256" key="1">
    <source>
        <dbReference type="ARBA" id="ARBA00005534"/>
    </source>
</evidence>
<dbReference type="InterPro" id="IPR035917">
    <property type="entry name" value="YjbQ-like_sf"/>
</dbReference>
<dbReference type="PANTHER" id="PTHR30615:SF8">
    <property type="entry name" value="UPF0047 PROTEIN C4A8.02C"/>
    <property type="match status" value="1"/>
</dbReference>
<protein>
    <submittedName>
        <fullName evidence="2">Uncharacterized protein</fullName>
    </submittedName>
</protein>
<dbReference type="EMBL" id="OD004692">
    <property type="protein sequence ID" value="CAD7410347.1"/>
    <property type="molecule type" value="Genomic_DNA"/>
</dbReference>
<evidence type="ECO:0000313" key="2">
    <source>
        <dbReference type="EMBL" id="CAD7410347.1"/>
    </source>
</evidence>
<gene>
    <name evidence="2" type="ORF">TPSB3V08_LOCUS7299</name>
</gene>
<dbReference type="SUPFAM" id="SSF111038">
    <property type="entry name" value="YjbQ-like"/>
    <property type="match status" value="1"/>
</dbReference>
<proteinExistence type="inferred from homology"/>
<dbReference type="Pfam" id="PF01894">
    <property type="entry name" value="YjbQ"/>
    <property type="match status" value="1"/>
</dbReference>
<sequence length="246" mass="27029">MICKNMCLAAVELEEVKPHLRGGRVENHLGINHPSSLDRDSNLDLPVLSSVELNTTSALANYATERCCRWGLHTSIPVLKDSSSPSEGSHFNLEAVGLVYALSVDKVWKQNLPRLKIGLRVKEAVLACLDLLHDLKPCMDSCSFRVNQDDMEMMLNKIVPEGLPYRHSCEGPDDMPAHVKACFLGSSLTIPITDGKLNLGTWQGIWLCEHRDHAGSRKVVITINGCLRDSSRSPMSPVSPMASTSS</sequence>
<name>A0A7R9D9B7_TIMPO</name>
<dbReference type="PANTHER" id="PTHR30615">
    <property type="entry name" value="UNCHARACTERIZED PROTEIN YJBQ-RELATED"/>
    <property type="match status" value="1"/>
</dbReference>
<organism evidence="2">
    <name type="scientific">Timema poppense</name>
    <name type="common">Walking stick</name>
    <dbReference type="NCBI Taxonomy" id="170557"/>
    <lineage>
        <taxon>Eukaryota</taxon>
        <taxon>Metazoa</taxon>
        <taxon>Ecdysozoa</taxon>
        <taxon>Arthropoda</taxon>
        <taxon>Hexapoda</taxon>
        <taxon>Insecta</taxon>
        <taxon>Pterygota</taxon>
        <taxon>Neoptera</taxon>
        <taxon>Polyneoptera</taxon>
        <taxon>Phasmatodea</taxon>
        <taxon>Timematodea</taxon>
        <taxon>Timematoidea</taxon>
        <taxon>Timematidae</taxon>
        <taxon>Timema</taxon>
    </lineage>
</organism>
<dbReference type="AlphaFoldDB" id="A0A7R9D9B7"/>